<comment type="caution">
    <text evidence="1">The sequence shown here is derived from an EMBL/GenBank/DDBJ whole genome shotgun (WGS) entry which is preliminary data.</text>
</comment>
<accession>A0A6I4XHK7</accession>
<evidence type="ECO:0000313" key="1">
    <source>
        <dbReference type="EMBL" id="MXS25259.1"/>
    </source>
</evidence>
<sequence>MSDYIATNYDNLLQDESSHVMPNIHSLDDNEEEVDLSAHWNEDDNGTIVHESDWMFIGYRENKNGTLAKYVVQQENFLLVVDEYGPKSLRMDMMKIISGKEWLKQRQEEFK</sequence>
<dbReference type="RefSeq" id="WP_160805747.1">
    <property type="nucleotide sequence ID" value="NZ_WVTI01000002.1"/>
</dbReference>
<gene>
    <name evidence="1" type="ORF">GTI89_04095</name>
</gene>
<organism evidence="1 2">
    <name type="scientific">Enterococcus gallinarum</name>
    <dbReference type="NCBI Taxonomy" id="1353"/>
    <lineage>
        <taxon>Bacteria</taxon>
        <taxon>Bacillati</taxon>
        <taxon>Bacillota</taxon>
        <taxon>Bacilli</taxon>
        <taxon>Lactobacillales</taxon>
        <taxon>Enterococcaceae</taxon>
        <taxon>Enterococcus</taxon>
    </lineage>
</organism>
<evidence type="ECO:0000313" key="2">
    <source>
        <dbReference type="Proteomes" id="UP000439965"/>
    </source>
</evidence>
<dbReference type="EMBL" id="WVTI01000002">
    <property type="protein sequence ID" value="MXS25259.1"/>
    <property type="molecule type" value="Genomic_DNA"/>
</dbReference>
<dbReference type="AlphaFoldDB" id="A0A6I4XHK7"/>
<proteinExistence type="predicted"/>
<protein>
    <submittedName>
        <fullName evidence="1">Uncharacterized protein</fullName>
    </submittedName>
</protein>
<dbReference type="Proteomes" id="UP000439965">
    <property type="component" value="Unassembled WGS sequence"/>
</dbReference>
<name>A0A6I4XHK7_ENTGA</name>
<reference evidence="1 2" key="1">
    <citation type="submission" date="2019-04" db="EMBL/GenBank/DDBJ databases">
        <title>Step-wise assembly of the neonatal virome modulated by breast feeding.</title>
        <authorList>
            <person name="Liang G."/>
            <person name="Bushman F."/>
        </authorList>
    </citation>
    <scope>NUCLEOTIDE SEQUENCE [LARGE SCALE GENOMIC DNA]</scope>
    <source>
        <strain evidence="1 2">E3404</strain>
    </source>
</reference>